<reference evidence="2" key="1">
    <citation type="submission" date="2014-11" db="EMBL/GenBank/DDBJ databases">
        <authorList>
            <person name="Otto D Thomas"/>
            <person name="Naeem Raeece"/>
        </authorList>
    </citation>
    <scope>NUCLEOTIDE SEQUENCE</scope>
</reference>
<feature type="compositionally biased region" description="Low complexity" evidence="1">
    <location>
        <begin position="42"/>
        <end position="53"/>
    </location>
</feature>
<feature type="compositionally biased region" description="Basic and acidic residues" evidence="1">
    <location>
        <begin position="274"/>
        <end position="284"/>
    </location>
</feature>
<gene>
    <name evidence="2" type="ORF">Cvel_32486</name>
</gene>
<feature type="compositionally biased region" description="Low complexity" evidence="1">
    <location>
        <begin position="169"/>
        <end position="179"/>
    </location>
</feature>
<evidence type="ECO:0000256" key="1">
    <source>
        <dbReference type="SAM" id="MobiDB-lite"/>
    </source>
</evidence>
<evidence type="ECO:0000313" key="2">
    <source>
        <dbReference type="EMBL" id="CEM48666.1"/>
    </source>
</evidence>
<protein>
    <submittedName>
        <fullName evidence="2">Uncharacterized protein</fullName>
    </submittedName>
</protein>
<organism evidence="2">
    <name type="scientific">Chromera velia CCMP2878</name>
    <dbReference type="NCBI Taxonomy" id="1169474"/>
    <lineage>
        <taxon>Eukaryota</taxon>
        <taxon>Sar</taxon>
        <taxon>Alveolata</taxon>
        <taxon>Colpodellida</taxon>
        <taxon>Chromeraceae</taxon>
        <taxon>Chromera</taxon>
    </lineage>
</organism>
<feature type="compositionally biased region" description="Polar residues" evidence="1">
    <location>
        <begin position="85"/>
        <end position="102"/>
    </location>
</feature>
<name>A0A0G4HW71_9ALVE</name>
<feature type="region of interest" description="Disordered" evidence="1">
    <location>
        <begin position="254"/>
        <end position="294"/>
    </location>
</feature>
<feature type="region of interest" description="Disordered" evidence="1">
    <location>
        <begin position="30"/>
        <end position="179"/>
    </location>
</feature>
<proteinExistence type="predicted"/>
<dbReference type="VEuPathDB" id="CryptoDB:Cvel_32486"/>
<sequence>MEESTCTAEEGCRPLLLQSAANGWIIAKTAATGGEGGGGGDATTAGSGSAPAGADREMAGYQQPRPSLGRSSPQWFRIGRRGSSIVASPTSANTDTPMQDAQTGGAKSEEVVEDSLASNSSGEGGNSAGGLDLSDSDGPERVGGDTLVDVIMETERRDRGGLPASESGSPISPSRPLRPLTLRLSRQQQHCRALSEETKWIRDVAAAATEETKKLKRVRAECKASSGGLAAGSAASSGGLAELSAASSRVLAEGSAASSRGLAEGSAPFCQGDDSDRGGKEVSRRTNAFGRAETTMSQVITPLLPVVLVAGPIGQRRG</sequence>
<accession>A0A0G4HW71</accession>
<dbReference type="EMBL" id="CDMZ01004106">
    <property type="protein sequence ID" value="CEM48666.1"/>
    <property type="molecule type" value="Genomic_DNA"/>
</dbReference>
<dbReference type="AlphaFoldDB" id="A0A0G4HW71"/>